<accession>A0A0G1DK11</accession>
<dbReference type="InterPro" id="IPR019533">
    <property type="entry name" value="Peptidase_S26"/>
</dbReference>
<reference evidence="8 9" key="1">
    <citation type="journal article" date="2015" name="Nature">
        <title>rRNA introns, odd ribosomes, and small enigmatic genomes across a large radiation of phyla.</title>
        <authorList>
            <person name="Brown C.T."/>
            <person name="Hug L.A."/>
            <person name="Thomas B.C."/>
            <person name="Sharon I."/>
            <person name="Castelle C.J."/>
            <person name="Singh A."/>
            <person name="Wilkins M.J."/>
            <person name="Williams K.H."/>
            <person name="Banfield J.F."/>
        </authorList>
    </citation>
    <scope>NUCLEOTIDE SEQUENCE [LARGE SCALE GENOMIC DNA]</scope>
</reference>
<evidence type="ECO:0000256" key="6">
    <source>
        <dbReference type="RuleBase" id="RU362042"/>
    </source>
</evidence>
<evidence type="ECO:0000256" key="2">
    <source>
        <dbReference type="ARBA" id="ARBA00009370"/>
    </source>
</evidence>
<dbReference type="GO" id="GO:0016020">
    <property type="term" value="C:membrane"/>
    <property type="evidence" value="ECO:0007669"/>
    <property type="project" value="UniProtKB-SubCell"/>
</dbReference>
<dbReference type="GO" id="GO:0004252">
    <property type="term" value="F:serine-type endopeptidase activity"/>
    <property type="evidence" value="ECO:0007669"/>
    <property type="project" value="InterPro"/>
</dbReference>
<dbReference type="PRINTS" id="PR00727">
    <property type="entry name" value="LEADERPTASE"/>
</dbReference>
<dbReference type="InterPro" id="IPR019758">
    <property type="entry name" value="Pept_S26A_signal_pept_1_CS"/>
</dbReference>
<name>A0A0G1DK11_9BACT</name>
<comment type="catalytic activity">
    <reaction evidence="1 6">
        <text>Cleavage of hydrophobic, N-terminal signal or leader sequences from secreted and periplasmic proteins.</text>
        <dbReference type="EC" id="3.4.21.89"/>
    </reaction>
</comment>
<protein>
    <recommendedName>
        <fullName evidence="3 6">Signal peptidase I</fullName>
        <ecNumber evidence="3 6">3.4.21.89</ecNumber>
    </recommendedName>
</protein>
<comment type="similarity">
    <text evidence="2 6">Belongs to the peptidase S26 family.</text>
</comment>
<dbReference type="Gene3D" id="2.10.109.10">
    <property type="entry name" value="Umud Fragment, subunit A"/>
    <property type="match status" value="1"/>
</dbReference>
<sequence length="197" mass="21985">MEPTYYPEEKPSFWSSFKGKAVEFIEFIAIIGAVFVVLRFFVAEPHKVSGRSMVPNFQDGDYIITNKISAKSGEFKRGEVVILQNPRNPDQVFIKRVIGLPNERIGLLNGAVLINSQPIAETYLPQGTITPGESFLTDGEEVVVPDGQYFVIGDNRTGSSDSREWGPVPTELIIGTAFLRYWPPQEFTLIKIGVESQ</sequence>
<dbReference type="PROSITE" id="PS00761">
    <property type="entry name" value="SPASE_I_3"/>
    <property type="match status" value="1"/>
</dbReference>
<dbReference type="PANTHER" id="PTHR43390:SF1">
    <property type="entry name" value="CHLOROPLAST PROCESSING PEPTIDASE"/>
    <property type="match status" value="1"/>
</dbReference>
<dbReference type="InterPro" id="IPR000223">
    <property type="entry name" value="Pept_S26A_signal_pept_1"/>
</dbReference>
<feature type="domain" description="Peptidase S26" evidence="7">
    <location>
        <begin position="22"/>
        <end position="182"/>
    </location>
</feature>
<keyword evidence="6" id="KW-1133">Transmembrane helix</keyword>
<feature type="transmembrane region" description="Helical" evidence="6">
    <location>
        <begin position="24"/>
        <end position="42"/>
    </location>
</feature>
<dbReference type="InterPro" id="IPR036286">
    <property type="entry name" value="LexA/Signal_pep-like_sf"/>
</dbReference>
<evidence type="ECO:0000259" key="7">
    <source>
        <dbReference type="Pfam" id="PF10502"/>
    </source>
</evidence>
<dbReference type="Pfam" id="PF10502">
    <property type="entry name" value="Peptidase_S26"/>
    <property type="match status" value="1"/>
</dbReference>
<organism evidence="8 9">
    <name type="scientific">Candidatus Daviesbacteria bacterium GW2011_GWA2_42_7</name>
    <dbReference type="NCBI Taxonomy" id="1618425"/>
    <lineage>
        <taxon>Bacteria</taxon>
        <taxon>Candidatus Daviesiibacteriota</taxon>
    </lineage>
</organism>
<keyword evidence="6" id="KW-0472">Membrane</keyword>
<dbReference type="EMBL" id="LCEJ01000004">
    <property type="protein sequence ID" value="KKS71186.1"/>
    <property type="molecule type" value="Genomic_DNA"/>
</dbReference>
<evidence type="ECO:0000256" key="5">
    <source>
        <dbReference type="PIRSR" id="PIRSR600223-1"/>
    </source>
</evidence>
<evidence type="ECO:0000313" key="8">
    <source>
        <dbReference type="EMBL" id="KKS71186.1"/>
    </source>
</evidence>
<evidence type="ECO:0000256" key="4">
    <source>
        <dbReference type="ARBA" id="ARBA00022801"/>
    </source>
</evidence>
<dbReference type="PATRIC" id="fig|1618425.3.peg.86"/>
<keyword evidence="6" id="KW-0812">Transmembrane</keyword>
<dbReference type="PANTHER" id="PTHR43390">
    <property type="entry name" value="SIGNAL PEPTIDASE I"/>
    <property type="match status" value="1"/>
</dbReference>
<proteinExistence type="inferred from homology"/>
<dbReference type="EC" id="3.4.21.89" evidence="3 6"/>
<dbReference type="NCBIfam" id="TIGR02227">
    <property type="entry name" value="sigpep_I_bact"/>
    <property type="match status" value="1"/>
</dbReference>
<dbReference type="CDD" id="cd06530">
    <property type="entry name" value="S26_SPase_I"/>
    <property type="match status" value="1"/>
</dbReference>
<gene>
    <name evidence="8" type="ORF">UV41_C0004G0010</name>
</gene>
<comment type="caution">
    <text evidence="8">The sequence shown here is derived from an EMBL/GenBank/DDBJ whole genome shotgun (WGS) entry which is preliminary data.</text>
</comment>
<dbReference type="SUPFAM" id="SSF51306">
    <property type="entry name" value="LexA/Signal peptidase"/>
    <property type="match status" value="1"/>
</dbReference>
<feature type="active site" evidence="5">
    <location>
        <position position="95"/>
    </location>
</feature>
<dbReference type="GO" id="GO:0006465">
    <property type="term" value="P:signal peptide processing"/>
    <property type="evidence" value="ECO:0007669"/>
    <property type="project" value="InterPro"/>
</dbReference>
<evidence type="ECO:0000256" key="3">
    <source>
        <dbReference type="ARBA" id="ARBA00013208"/>
    </source>
</evidence>
<keyword evidence="4 6" id="KW-0378">Hydrolase</keyword>
<dbReference type="GO" id="GO:0009003">
    <property type="term" value="F:signal peptidase activity"/>
    <property type="evidence" value="ECO:0007669"/>
    <property type="project" value="UniProtKB-EC"/>
</dbReference>
<dbReference type="AlphaFoldDB" id="A0A0G1DK11"/>
<keyword evidence="6" id="KW-0645">Protease</keyword>
<comment type="subcellular location">
    <subcellularLocation>
        <location evidence="6">Membrane</location>
        <topology evidence="6">Single-pass type II membrane protein</topology>
    </subcellularLocation>
</comment>
<feature type="active site" evidence="5">
    <location>
        <position position="52"/>
    </location>
</feature>
<evidence type="ECO:0000256" key="1">
    <source>
        <dbReference type="ARBA" id="ARBA00000677"/>
    </source>
</evidence>
<evidence type="ECO:0000313" key="9">
    <source>
        <dbReference type="Proteomes" id="UP000034785"/>
    </source>
</evidence>
<dbReference type="Proteomes" id="UP000034785">
    <property type="component" value="Unassembled WGS sequence"/>
</dbReference>